<evidence type="ECO:0000259" key="2">
    <source>
        <dbReference type="SMART" id="SM00382"/>
    </source>
</evidence>
<organism evidence="3 4">
    <name type="scientific">Micromonospora zingiberis</name>
    <dbReference type="NCBI Taxonomy" id="2053011"/>
    <lineage>
        <taxon>Bacteria</taxon>
        <taxon>Bacillati</taxon>
        <taxon>Actinomycetota</taxon>
        <taxon>Actinomycetes</taxon>
        <taxon>Micromonosporales</taxon>
        <taxon>Micromonosporaceae</taxon>
        <taxon>Micromonospora</taxon>
    </lineage>
</organism>
<protein>
    <submittedName>
        <fullName evidence="3">DUF87 domain-containing protein</fullName>
    </submittedName>
</protein>
<dbReference type="RefSeq" id="WP_131307697.1">
    <property type="nucleotide sequence ID" value="NZ_SJJR01000022.1"/>
</dbReference>
<dbReference type="Proteomes" id="UP000292274">
    <property type="component" value="Unassembled WGS sequence"/>
</dbReference>
<dbReference type="SUPFAM" id="SSF52540">
    <property type="entry name" value="P-loop containing nucleoside triphosphate hydrolases"/>
    <property type="match status" value="2"/>
</dbReference>
<evidence type="ECO:0000313" key="3">
    <source>
        <dbReference type="EMBL" id="TCB92146.1"/>
    </source>
</evidence>
<feature type="domain" description="AAA+ ATPase" evidence="2">
    <location>
        <begin position="57"/>
        <end position="392"/>
    </location>
</feature>
<evidence type="ECO:0000313" key="4">
    <source>
        <dbReference type="Proteomes" id="UP000292274"/>
    </source>
</evidence>
<dbReference type="PANTHER" id="PTHR42957">
    <property type="entry name" value="HELICASE MJ1565-RELATED"/>
    <property type="match status" value="1"/>
</dbReference>
<reference evidence="3 4" key="1">
    <citation type="submission" date="2019-02" db="EMBL/GenBank/DDBJ databases">
        <title>Jishengella sp. nov., isolated from a root of Zingiber montanum.</title>
        <authorList>
            <person name="Kuncharoen N."/>
            <person name="Kudo T."/>
            <person name="Masahiro Y."/>
            <person name="Ohkuma M."/>
            <person name="Tanasupawat S."/>
        </authorList>
    </citation>
    <scope>NUCLEOTIDE SEQUENCE [LARGE SCALE GENOMIC DNA]</scope>
    <source>
        <strain evidence="3 4">PLAI 1-1</strain>
    </source>
</reference>
<comment type="caution">
    <text evidence="3">The sequence shown here is derived from an EMBL/GenBank/DDBJ whole genome shotgun (WGS) entry which is preliminary data.</text>
</comment>
<dbReference type="InterPro" id="IPR008571">
    <property type="entry name" value="HerA-like"/>
</dbReference>
<dbReference type="PANTHER" id="PTHR42957:SF1">
    <property type="entry name" value="HELICASE MJ1565-RELATED"/>
    <property type="match status" value="1"/>
</dbReference>
<gene>
    <name evidence="3" type="ORF">E0H26_24545</name>
</gene>
<dbReference type="SMART" id="SM00382">
    <property type="entry name" value="AAA"/>
    <property type="match status" value="2"/>
</dbReference>
<sequence length="1080" mass="116000">MTTDEERRALTALRFNWAPTPDDVWKPAPFHVEALHHDVLRTVLDSFAEADRSVDSSPVGVAILGQRGTGKTHLLGTVRQEVQQRGGFFFLVELLEARAFWHSTAMSMLSGLARPMPDGTTQLRAFLRQLADRIDAPRTVRRAVTGETELSRPAVDAFVDLVRKANRQIGTECQDTLRALVLYGAESSALEDIGYDFLSSSDEEEPGSRAAWGLRRSRRAPQEVVRDVSRLLAMVAPTVIAVDQIDLMVAQSVKATNQEVRGEVDWQTSLLLEQVASGLMALRETTKRSLSVVSCLPQTWRDVKEQATDTVQDRFREAAPLKEIPAVAVGREMVEKRFAVLFDEISFVPPYPTWPVHPDALTEVVGFTPRELLRRIDTHVRACLAAGEVQELRHLLHSTADAPATAAAAMAARAPAAASLADEFGKIDARYAELVAGADPEPALTQQYEDVRVPELLKAGLTAWIAEQGVAVEEFSLDPIPAGGKPALHARLRHSLDEESEDEEHWSFRAVCAPHHIAALNRIRNAVTAAGLAEGIAKRKLFLLRTPEWSRGARTREVLDAFERAGGQTISFPAADIRRLTALEQLIQHFGLETLRPWFAGRRPASDITCLRAALGSGPGATEATPTPPGPAGVGLVAGPTVLDVPTPASPGPGGSADACPAVAGIDPEQLDIGVVPGRPDPVRVGLESLRRHTVIFAGSGSGKTVLIRRLVEECALRGVSAIVLDPNNDLARLGEGWPAAPTGWGPGDADLAAAYLSGTDVVIWTPGRQAGRPLTFQPLPRFADVLDDPDGFTAAVNAAVATLAPLARVDGGTDKARLGRAVLRESLTSYARTGAHDLHEFTELLNDLPDGVSQLDGAPKLAAGMAQLLKAALINDPLFGGAGTPVDPGELLTPPPGRRARVSVISFVGLPEDHQRQSFVNRLQLALFTWIKRHPAGDRPLGGLFVMDEAQTLAPSGAVTPCTQSTLALTSQARKYGLGLVFATQAPKGLHNQIPGNAATQFFGLLTVPVQIEAAREVARAKGTDIADVGKMRTGQFYAAVEGARFVKMQAPMCLSHHPRSPLTTEEVVDRAANPSTAR</sequence>
<dbReference type="Pfam" id="PF01935">
    <property type="entry name" value="DUF87"/>
    <property type="match status" value="1"/>
</dbReference>
<feature type="domain" description="AAA+ ATPase" evidence="2">
    <location>
        <begin position="690"/>
        <end position="1014"/>
    </location>
</feature>
<dbReference type="InterPro" id="IPR027417">
    <property type="entry name" value="P-loop_NTPase"/>
</dbReference>
<accession>A0A4R0G6R4</accession>
<dbReference type="Gene3D" id="3.40.50.300">
    <property type="entry name" value="P-loop containing nucleotide triphosphate hydrolases"/>
    <property type="match status" value="2"/>
</dbReference>
<proteinExistence type="predicted"/>
<keyword evidence="4" id="KW-1185">Reference proteome</keyword>
<dbReference type="EMBL" id="SJJR01000022">
    <property type="protein sequence ID" value="TCB92146.1"/>
    <property type="molecule type" value="Genomic_DNA"/>
</dbReference>
<feature type="region of interest" description="Disordered" evidence="1">
    <location>
        <begin position="1058"/>
        <end position="1080"/>
    </location>
</feature>
<dbReference type="CDD" id="cd01127">
    <property type="entry name" value="TrwB_TraG_TraD_VirD4"/>
    <property type="match status" value="1"/>
</dbReference>
<dbReference type="InterPro" id="IPR003593">
    <property type="entry name" value="AAA+_ATPase"/>
</dbReference>
<dbReference type="OrthoDB" id="3881471at2"/>
<dbReference type="AlphaFoldDB" id="A0A4R0G6R4"/>
<name>A0A4R0G6R4_9ACTN</name>
<evidence type="ECO:0000256" key="1">
    <source>
        <dbReference type="SAM" id="MobiDB-lite"/>
    </source>
</evidence>
<dbReference type="InterPro" id="IPR002789">
    <property type="entry name" value="HerA_central"/>
</dbReference>